<dbReference type="Proteomes" id="UP000595046">
    <property type="component" value="Chromosome"/>
</dbReference>
<gene>
    <name evidence="3" type="ORF">G4Z16_11575</name>
</gene>
<sequence length="246" mass="25855">MSYPPEPPPGYPYGRRPRQPQQPYGPQAPQQPGYGFPQAPQQPGYDSPPPPQRPVYGSPQVPQRPVYASPQAPQAPQALEPVYELPEQPTGGWQLPVQSGYPRQRGFNYPNAPRSMPGSVHAARVIMFVFGGFGVLGAIGTFYQASQGGGGKDGASGPAAIDPAIMAAAGVASLVLAATAILLASRFNRGGNGVRIGAIAFGAVIAILGLLTVIVVVGIVPLGIGLLIIIFMVKQEGSDWFKRKYS</sequence>
<dbReference type="AlphaFoldDB" id="A0A7T1T5R4"/>
<evidence type="ECO:0000313" key="4">
    <source>
        <dbReference type="Proteomes" id="UP000595046"/>
    </source>
</evidence>
<evidence type="ECO:0000313" key="3">
    <source>
        <dbReference type="EMBL" id="QPP06919.1"/>
    </source>
</evidence>
<accession>A0A7T1T5R4</accession>
<proteinExistence type="predicted"/>
<feature type="transmembrane region" description="Helical" evidence="2">
    <location>
        <begin position="165"/>
        <end position="187"/>
    </location>
</feature>
<reference evidence="4" key="1">
    <citation type="submission" date="2020-02" db="EMBL/GenBank/DDBJ databases">
        <title>Streptomyces sp. ASO4wet.</title>
        <authorList>
            <person name="Risdian C."/>
            <person name="Landwehr W."/>
            <person name="Schupp P."/>
            <person name="Wink J."/>
        </authorList>
    </citation>
    <scope>NUCLEOTIDE SEQUENCE [LARGE SCALE GENOMIC DNA]</scope>
    <source>
        <strain evidence="4">ASO4wet</strain>
    </source>
</reference>
<organism evidence="3 4">
    <name type="scientific">Streptomyces bathyalis</name>
    <dbReference type="NCBI Taxonomy" id="2710756"/>
    <lineage>
        <taxon>Bacteria</taxon>
        <taxon>Bacillati</taxon>
        <taxon>Actinomycetota</taxon>
        <taxon>Actinomycetes</taxon>
        <taxon>Kitasatosporales</taxon>
        <taxon>Streptomycetaceae</taxon>
        <taxon>Streptomyces</taxon>
    </lineage>
</organism>
<evidence type="ECO:0000256" key="1">
    <source>
        <dbReference type="SAM" id="MobiDB-lite"/>
    </source>
</evidence>
<protein>
    <submittedName>
        <fullName evidence="3">Uncharacterized protein</fullName>
    </submittedName>
</protein>
<feature type="compositionally biased region" description="Low complexity" evidence="1">
    <location>
        <begin position="19"/>
        <end position="45"/>
    </location>
</feature>
<dbReference type="EMBL" id="CP048882">
    <property type="protein sequence ID" value="QPP06919.1"/>
    <property type="molecule type" value="Genomic_DNA"/>
</dbReference>
<keyword evidence="4" id="KW-1185">Reference proteome</keyword>
<keyword evidence="2" id="KW-0812">Transmembrane</keyword>
<dbReference type="KEGG" id="sbat:G4Z16_11575"/>
<dbReference type="RefSeq" id="WP_197350737.1">
    <property type="nucleotide sequence ID" value="NZ_CP048882.1"/>
</dbReference>
<feature type="compositionally biased region" description="Pro residues" evidence="1">
    <location>
        <begin position="1"/>
        <end position="11"/>
    </location>
</feature>
<keyword evidence="2" id="KW-1133">Transmembrane helix</keyword>
<feature type="transmembrane region" description="Helical" evidence="2">
    <location>
        <begin position="125"/>
        <end position="145"/>
    </location>
</feature>
<evidence type="ECO:0000256" key="2">
    <source>
        <dbReference type="SAM" id="Phobius"/>
    </source>
</evidence>
<keyword evidence="2" id="KW-0472">Membrane</keyword>
<feature type="transmembrane region" description="Helical" evidence="2">
    <location>
        <begin position="199"/>
        <end position="232"/>
    </location>
</feature>
<name>A0A7T1T5R4_9ACTN</name>
<feature type="region of interest" description="Disordered" evidence="1">
    <location>
        <begin position="1"/>
        <end position="74"/>
    </location>
</feature>